<gene>
    <name evidence="1" type="ORF">HNP25_003494</name>
</gene>
<evidence type="ECO:0000313" key="2">
    <source>
        <dbReference type="Proteomes" id="UP000524404"/>
    </source>
</evidence>
<organism evidence="1 2">
    <name type="scientific">Arcicella rosea</name>
    <dbReference type="NCBI Taxonomy" id="502909"/>
    <lineage>
        <taxon>Bacteria</taxon>
        <taxon>Pseudomonadati</taxon>
        <taxon>Bacteroidota</taxon>
        <taxon>Cytophagia</taxon>
        <taxon>Cytophagales</taxon>
        <taxon>Flectobacillaceae</taxon>
        <taxon>Arcicella</taxon>
    </lineage>
</organism>
<dbReference type="Proteomes" id="UP000524404">
    <property type="component" value="Unassembled WGS sequence"/>
</dbReference>
<reference evidence="1 2" key="1">
    <citation type="submission" date="2020-08" db="EMBL/GenBank/DDBJ databases">
        <title>Functional genomics of gut bacteria from endangered species of beetles.</title>
        <authorList>
            <person name="Carlos-Shanley C."/>
        </authorList>
    </citation>
    <scope>NUCLEOTIDE SEQUENCE [LARGE SCALE GENOMIC DNA]</scope>
    <source>
        <strain evidence="1 2">S00070</strain>
    </source>
</reference>
<keyword evidence="2" id="KW-1185">Reference proteome</keyword>
<dbReference type="RefSeq" id="WP_184136095.1">
    <property type="nucleotide sequence ID" value="NZ_JACHKT010000030.1"/>
</dbReference>
<accession>A0A841ERB0</accession>
<comment type="caution">
    <text evidence="1">The sequence shown here is derived from an EMBL/GenBank/DDBJ whole genome shotgun (WGS) entry which is preliminary data.</text>
</comment>
<protein>
    <submittedName>
        <fullName evidence="1">Uncharacterized protein</fullName>
    </submittedName>
</protein>
<sequence>MLLGRKIDILFLRFSSLLYGKLREKDRRSYLRDRMFHLFHAKNRKKDGSSYLRDSLTYEKDGMTYLRDSLLVLFDGLGYEKDGITYLRDSLLFLFDRLGYEKDELAGFLDFLLFYKNNSVSSEISVEINDKILTTFRKNIIFRSYGTAGLNRCFIDTTDIESLQDG</sequence>
<dbReference type="EMBL" id="JACHKT010000030">
    <property type="protein sequence ID" value="MBB6004824.1"/>
    <property type="molecule type" value="Genomic_DNA"/>
</dbReference>
<evidence type="ECO:0000313" key="1">
    <source>
        <dbReference type="EMBL" id="MBB6004824.1"/>
    </source>
</evidence>
<name>A0A841ERB0_9BACT</name>
<proteinExistence type="predicted"/>
<dbReference type="AlphaFoldDB" id="A0A841ERB0"/>